<dbReference type="InterPro" id="IPR000792">
    <property type="entry name" value="Tscrpt_reg_LuxR_C"/>
</dbReference>
<dbReference type="InterPro" id="IPR041664">
    <property type="entry name" value="AAA_16"/>
</dbReference>
<dbReference type="GO" id="GO:0005524">
    <property type="term" value="F:ATP binding"/>
    <property type="evidence" value="ECO:0007669"/>
    <property type="project" value="UniProtKB-KW"/>
</dbReference>
<feature type="region of interest" description="Disordered" evidence="3">
    <location>
        <begin position="1"/>
        <end position="24"/>
    </location>
</feature>
<keyword evidence="2" id="KW-0067">ATP-binding</keyword>
<dbReference type="STRING" id="995062.SAMN04489718_0614"/>
<evidence type="ECO:0000313" key="5">
    <source>
        <dbReference type="EMBL" id="SDQ17439.1"/>
    </source>
</evidence>
<evidence type="ECO:0000256" key="1">
    <source>
        <dbReference type="ARBA" id="ARBA00022741"/>
    </source>
</evidence>
<dbReference type="GO" id="GO:0004016">
    <property type="term" value="F:adenylate cyclase activity"/>
    <property type="evidence" value="ECO:0007669"/>
    <property type="project" value="TreeGrafter"/>
</dbReference>
<dbReference type="SUPFAM" id="SSF46894">
    <property type="entry name" value="C-terminal effector domain of the bipartite response regulators"/>
    <property type="match status" value="1"/>
</dbReference>
<evidence type="ECO:0000313" key="6">
    <source>
        <dbReference type="Proteomes" id="UP000199301"/>
    </source>
</evidence>
<name>A0A1H0YQM0_9ACTN</name>
<dbReference type="InterPro" id="IPR027417">
    <property type="entry name" value="P-loop_NTPase"/>
</dbReference>
<feature type="domain" description="HTH luxR-type" evidence="4">
    <location>
        <begin position="878"/>
        <end position="935"/>
    </location>
</feature>
<dbReference type="Pfam" id="PF13191">
    <property type="entry name" value="AAA_16"/>
    <property type="match status" value="1"/>
</dbReference>
<dbReference type="SMART" id="SM00421">
    <property type="entry name" value="HTH_LUXR"/>
    <property type="match status" value="1"/>
</dbReference>
<evidence type="ECO:0000256" key="2">
    <source>
        <dbReference type="ARBA" id="ARBA00022840"/>
    </source>
</evidence>
<dbReference type="GO" id="GO:0006355">
    <property type="term" value="P:regulation of DNA-templated transcription"/>
    <property type="evidence" value="ECO:0007669"/>
    <property type="project" value="InterPro"/>
</dbReference>
<dbReference type="AlphaFoldDB" id="A0A1H0YQM0"/>
<dbReference type="PANTHER" id="PTHR16305:SF28">
    <property type="entry name" value="GUANYLATE CYCLASE DOMAIN-CONTAINING PROTEIN"/>
    <property type="match status" value="1"/>
</dbReference>
<dbReference type="PANTHER" id="PTHR16305">
    <property type="entry name" value="TESTICULAR SOLUBLE ADENYLYL CYCLASE"/>
    <property type="match status" value="1"/>
</dbReference>
<dbReference type="GO" id="GO:0003677">
    <property type="term" value="F:DNA binding"/>
    <property type="evidence" value="ECO:0007669"/>
    <property type="project" value="InterPro"/>
</dbReference>
<dbReference type="Proteomes" id="UP000199301">
    <property type="component" value="Unassembled WGS sequence"/>
</dbReference>
<dbReference type="Gene3D" id="1.10.10.10">
    <property type="entry name" value="Winged helix-like DNA-binding domain superfamily/Winged helix DNA-binding domain"/>
    <property type="match status" value="1"/>
</dbReference>
<keyword evidence="1" id="KW-0547">Nucleotide-binding</keyword>
<dbReference type="InterPro" id="IPR016032">
    <property type="entry name" value="Sig_transdc_resp-reg_C-effctor"/>
</dbReference>
<proteinExistence type="predicted"/>
<dbReference type="GO" id="GO:0005737">
    <property type="term" value="C:cytoplasm"/>
    <property type="evidence" value="ECO:0007669"/>
    <property type="project" value="TreeGrafter"/>
</dbReference>
<dbReference type="EMBL" id="FNKO01000001">
    <property type="protein sequence ID" value="SDQ17439.1"/>
    <property type="molecule type" value="Genomic_DNA"/>
</dbReference>
<dbReference type="InterPro" id="IPR036388">
    <property type="entry name" value="WH-like_DNA-bd_sf"/>
</dbReference>
<protein>
    <submittedName>
        <fullName evidence="5">AAA ATPase domain-containing protein</fullName>
    </submittedName>
</protein>
<reference evidence="6" key="1">
    <citation type="submission" date="2016-10" db="EMBL/GenBank/DDBJ databases">
        <authorList>
            <person name="Varghese N."/>
            <person name="Submissions S."/>
        </authorList>
    </citation>
    <scope>NUCLEOTIDE SEQUENCE [LARGE SCALE GENOMIC DNA]</scope>
    <source>
        <strain evidence="6">DSM 45459</strain>
    </source>
</reference>
<evidence type="ECO:0000259" key="4">
    <source>
        <dbReference type="SMART" id="SM00421"/>
    </source>
</evidence>
<sequence>MVDSSRWEPRPAPAPEQDEPSVTSMFGRRALVERLRSGALSGRVPLTVLTGEVGSGRSAVLSALAGELAAAEARVVSVRVGEHERTTPYGLLYRLLTAVEPSGRGKRADRDSVLGLVARLSADAARGGSGEVPAQLANTVFSLVRAHAPLTVLIDDAQWVDGATASLLDRFVRLFAGQGCAIVATWRLGRSAESDGRRLAGEVERLVADGLARHVPLRPLTRAQSAEFLAESVRAVPDAELVDRLHAATRGNPAALRSMVELHQQAGVLRVVDRHAYIRSGVEWPPLPERHPLPASIHEAGAVCWSVARAMAVLAPLGESAVGLAAEALDLTAETVRAALDALVADRVLVGSRGARQRWRFRIPAVRDALEACLGPYERRRFCALAATAVWNGAAEPGDEHFLPDRLADAGALVDPDRSAELLLARSGEVMFTDGLRAVRWLRAVVDRVVDPGQRAVAMRMYSAVCGIHSRMAEAADGARATLAEHADRLSVEMAQEIAIVYVNGLAACERWSELDRLASGEAPPVPGGRANELVTRGFALIMQGRWGEGARLLERNWQLWSGANPVTADLGDMFRGGAGVVLGRPEVLRRFLRDPGLWRSWDFPQHRFEQARYEVNMLLLLGELDEAMRVLDARGLTVEQLQSSDRSLLRLLWGQHSAALDIARRSIAEGSYSARPLALMAMARDAAGVLIGRGWLSRARQLTGMVRGRPLDHVLDHADAWVLHALGDHAEADELLRSGLRSADENGFVLGTEWMWADLAAGEWARGDVAAAEECVRRGGLVAEALGTGRAEIAWLLSRALVHGDRQAGREAVRLARQRAIPDEMAWTFFRAARSGVDTSRLLSEAYELFGELDALLWRARMRRVMREHDVSVPGRGASTAENERLLAVLVTEGWGNRQLATVFGTSEKSVEGRLTRMFARTGYRSRVELAAAMLTGRFRP</sequence>
<gene>
    <name evidence="5" type="ORF">SAMN04489718_0614</name>
</gene>
<organism evidence="5 6">
    <name type="scientific">Actinopolyspora saharensis</name>
    <dbReference type="NCBI Taxonomy" id="995062"/>
    <lineage>
        <taxon>Bacteria</taxon>
        <taxon>Bacillati</taxon>
        <taxon>Actinomycetota</taxon>
        <taxon>Actinomycetes</taxon>
        <taxon>Actinopolysporales</taxon>
        <taxon>Actinopolysporaceae</taxon>
        <taxon>Actinopolyspora</taxon>
    </lineage>
</organism>
<dbReference type="SUPFAM" id="SSF52540">
    <property type="entry name" value="P-loop containing nucleoside triphosphate hydrolases"/>
    <property type="match status" value="1"/>
</dbReference>
<accession>A0A1H0YQM0</accession>
<keyword evidence="6" id="KW-1185">Reference proteome</keyword>
<evidence type="ECO:0000256" key="3">
    <source>
        <dbReference type="SAM" id="MobiDB-lite"/>
    </source>
</evidence>